<comment type="similarity">
    <text evidence="2">Belongs to the FHY3/FAR1 family.</text>
</comment>
<sequence length="605" mass="70149">MNLHVRRIIQINDDAGSRINKTFQSLVKDAGGHENIPFFEKDVRNYINKECRAIGKEGDGKALISYFCKMRGQNTNFFYDIDLDDDFHVRDVFWADARSRAAYEYFGDVVTFDTTYLTNKYDMPFAAFAGVNHHGQSTLLGYGLLSGEDTDSFVWLFKSWLRCMLEKAPLGIVTDQCKAMKNAIELVFPTTHHRWCLWHIMKFFPEKLSGYGEYKRIKWAPTLLRKYFWAGMSTTQRSESIHAFFDGYINSTTSLNQFVKQYDNALRSQTEKEFEVDFNSMDTTIPCGSNSSIEKQFQSEFTNAKFKEIQVEFRSKMNYFASLNSMEGCFATYHMLEEILVGDIHKERVLKVVLDKENHDFKCECSLFEFRGIVCRHVLSVCSQERIIILPEKYVLTRWKKNIKRKHSYIKTSYGVTELKPQMDRFDKLCKHFYEVAEVVAESEETTKDLHETLHLFSSNMSTKDSALIEENINDDFNPINSNRIRSPKYVKRKGRLPSKRKTYVAETIAKRLRKRKKKECNIAMVGNQFGSNISVESSLEVVNGEHYLDSRIVVGNCMSFMDLLTTCETPLTVPDFKTREIAVSDFKTREIAVPGLVNTFHEVG</sequence>
<dbReference type="GO" id="GO:0008270">
    <property type="term" value="F:zinc ion binding"/>
    <property type="evidence" value="ECO:0007669"/>
    <property type="project" value="UniProtKB-UniRule"/>
</dbReference>
<dbReference type="EMBL" id="JAMSHJ010000004">
    <property type="protein sequence ID" value="KAI5416088.1"/>
    <property type="molecule type" value="Genomic_DNA"/>
</dbReference>
<dbReference type="Pfam" id="PF10551">
    <property type="entry name" value="MULE"/>
    <property type="match status" value="1"/>
</dbReference>
<organism evidence="4 5">
    <name type="scientific">Pisum sativum</name>
    <name type="common">Garden pea</name>
    <name type="synonym">Lathyrus oleraceus</name>
    <dbReference type="NCBI Taxonomy" id="3888"/>
    <lineage>
        <taxon>Eukaryota</taxon>
        <taxon>Viridiplantae</taxon>
        <taxon>Streptophyta</taxon>
        <taxon>Embryophyta</taxon>
        <taxon>Tracheophyta</taxon>
        <taxon>Spermatophyta</taxon>
        <taxon>Magnoliopsida</taxon>
        <taxon>eudicotyledons</taxon>
        <taxon>Gunneridae</taxon>
        <taxon>Pentapetalae</taxon>
        <taxon>rosids</taxon>
        <taxon>fabids</taxon>
        <taxon>Fabales</taxon>
        <taxon>Fabaceae</taxon>
        <taxon>Papilionoideae</taxon>
        <taxon>50 kb inversion clade</taxon>
        <taxon>NPAAA clade</taxon>
        <taxon>Hologalegina</taxon>
        <taxon>IRL clade</taxon>
        <taxon>Fabeae</taxon>
        <taxon>Lathyrus</taxon>
    </lineage>
</organism>
<dbReference type="Gramene" id="Psat04G0121800-T1">
    <property type="protein sequence ID" value="KAI5416088.1"/>
    <property type="gene ID" value="KIW84_041218"/>
</dbReference>
<keyword evidence="1 2" id="KW-0863">Zinc-finger</keyword>
<comment type="caution">
    <text evidence="4">The sequence shown here is derived from an EMBL/GenBank/DDBJ whole genome shotgun (WGS) entry which is preliminary data.</text>
</comment>
<dbReference type="PROSITE" id="PS50966">
    <property type="entry name" value="ZF_SWIM"/>
    <property type="match status" value="1"/>
</dbReference>
<dbReference type="PANTHER" id="PTHR31669:SF283">
    <property type="entry name" value="PROTEIN FAR1-RELATED SEQUENCE"/>
    <property type="match status" value="1"/>
</dbReference>
<feature type="domain" description="SWIM-type" evidence="3">
    <location>
        <begin position="350"/>
        <end position="386"/>
    </location>
</feature>
<dbReference type="Proteomes" id="UP001058974">
    <property type="component" value="Chromosome 4"/>
</dbReference>
<comment type="function">
    <text evidence="2">Putative transcription activator involved in regulating light control of development.</text>
</comment>
<evidence type="ECO:0000256" key="2">
    <source>
        <dbReference type="RuleBase" id="RU367018"/>
    </source>
</evidence>
<evidence type="ECO:0000259" key="3">
    <source>
        <dbReference type="PROSITE" id="PS50966"/>
    </source>
</evidence>
<dbReference type="Pfam" id="PF04434">
    <property type="entry name" value="SWIM"/>
    <property type="match status" value="1"/>
</dbReference>
<dbReference type="AlphaFoldDB" id="A0A9D4X959"/>
<accession>A0A9D4X959</accession>
<evidence type="ECO:0000313" key="5">
    <source>
        <dbReference type="Proteomes" id="UP001058974"/>
    </source>
</evidence>
<dbReference type="GO" id="GO:0006355">
    <property type="term" value="P:regulation of DNA-templated transcription"/>
    <property type="evidence" value="ECO:0007669"/>
    <property type="project" value="UniProtKB-UniRule"/>
</dbReference>
<name>A0A9D4X959_PEA</name>
<keyword evidence="2" id="KW-0862">Zinc</keyword>
<keyword evidence="5" id="KW-1185">Reference proteome</keyword>
<dbReference type="GO" id="GO:0005634">
    <property type="term" value="C:nucleus"/>
    <property type="evidence" value="ECO:0007669"/>
    <property type="project" value="UniProtKB-SubCell"/>
</dbReference>
<reference evidence="4 5" key="1">
    <citation type="journal article" date="2022" name="Nat. Genet.">
        <title>Improved pea reference genome and pan-genome highlight genomic features and evolutionary characteristics.</title>
        <authorList>
            <person name="Yang T."/>
            <person name="Liu R."/>
            <person name="Luo Y."/>
            <person name="Hu S."/>
            <person name="Wang D."/>
            <person name="Wang C."/>
            <person name="Pandey M.K."/>
            <person name="Ge S."/>
            <person name="Xu Q."/>
            <person name="Li N."/>
            <person name="Li G."/>
            <person name="Huang Y."/>
            <person name="Saxena R.K."/>
            <person name="Ji Y."/>
            <person name="Li M."/>
            <person name="Yan X."/>
            <person name="He Y."/>
            <person name="Liu Y."/>
            <person name="Wang X."/>
            <person name="Xiang C."/>
            <person name="Varshney R.K."/>
            <person name="Ding H."/>
            <person name="Gao S."/>
            <person name="Zong X."/>
        </authorList>
    </citation>
    <scope>NUCLEOTIDE SEQUENCE [LARGE SCALE GENOMIC DNA]</scope>
    <source>
        <strain evidence="4 5">cv. Zhongwan 6</strain>
    </source>
</reference>
<dbReference type="InterPro" id="IPR007527">
    <property type="entry name" value="Znf_SWIM"/>
</dbReference>
<protein>
    <recommendedName>
        <fullName evidence="2">Protein FAR1-RELATED SEQUENCE</fullName>
    </recommendedName>
</protein>
<evidence type="ECO:0000313" key="4">
    <source>
        <dbReference type="EMBL" id="KAI5416088.1"/>
    </source>
</evidence>
<gene>
    <name evidence="4" type="ORF">KIW84_041218</name>
</gene>
<dbReference type="PANTHER" id="PTHR31669">
    <property type="entry name" value="PROTEIN FAR1-RELATED SEQUENCE 10-RELATED"/>
    <property type="match status" value="1"/>
</dbReference>
<proteinExistence type="inferred from homology"/>
<comment type="subcellular location">
    <subcellularLocation>
        <location evidence="2">Nucleus</location>
    </subcellularLocation>
</comment>
<evidence type="ECO:0000256" key="1">
    <source>
        <dbReference type="PROSITE-ProRule" id="PRU00325"/>
    </source>
</evidence>
<keyword evidence="2" id="KW-0539">Nucleus</keyword>
<keyword evidence="2" id="KW-0479">Metal-binding</keyword>
<dbReference type="InterPro" id="IPR031052">
    <property type="entry name" value="FHY3/FAR1"/>
</dbReference>
<dbReference type="InterPro" id="IPR018289">
    <property type="entry name" value="MULE_transposase_dom"/>
</dbReference>